<sequence length="71" mass="8155">MLVMLSDKHTRNIHSLSAPSDHTARGVPTQDALARTPLCDYPANEGWRWREDTQNWADCHHVLSPMGFKRQ</sequence>
<feature type="region of interest" description="Disordered" evidence="1">
    <location>
        <begin position="1"/>
        <end position="28"/>
    </location>
</feature>
<dbReference type="Proteomes" id="UP000765509">
    <property type="component" value="Unassembled WGS sequence"/>
</dbReference>
<dbReference type="AlphaFoldDB" id="A0A9Q3F737"/>
<keyword evidence="3" id="KW-1185">Reference proteome</keyword>
<gene>
    <name evidence="2" type="ORF">O181_073434</name>
</gene>
<evidence type="ECO:0000313" key="3">
    <source>
        <dbReference type="Proteomes" id="UP000765509"/>
    </source>
</evidence>
<protein>
    <submittedName>
        <fullName evidence="2">Uncharacterized protein</fullName>
    </submittedName>
</protein>
<organism evidence="2 3">
    <name type="scientific">Austropuccinia psidii MF-1</name>
    <dbReference type="NCBI Taxonomy" id="1389203"/>
    <lineage>
        <taxon>Eukaryota</taxon>
        <taxon>Fungi</taxon>
        <taxon>Dikarya</taxon>
        <taxon>Basidiomycota</taxon>
        <taxon>Pucciniomycotina</taxon>
        <taxon>Pucciniomycetes</taxon>
        <taxon>Pucciniales</taxon>
        <taxon>Sphaerophragmiaceae</taxon>
        <taxon>Austropuccinia</taxon>
    </lineage>
</organism>
<dbReference type="EMBL" id="AVOT02038784">
    <property type="protein sequence ID" value="MBW0533719.1"/>
    <property type="molecule type" value="Genomic_DNA"/>
</dbReference>
<proteinExistence type="predicted"/>
<accession>A0A9Q3F737</accession>
<feature type="compositionally biased region" description="Basic and acidic residues" evidence="1">
    <location>
        <begin position="1"/>
        <end position="10"/>
    </location>
</feature>
<name>A0A9Q3F737_9BASI</name>
<evidence type="ECO:0000313" key="2">
    <source>
        <dbReference type="EMBL" id="MBW0533719.1"/>
    </source>
</evidence>
<comment type="caution">
    <text evidence="2">The sequence shown here is derived from an EMBL/GenBank/DDBJ whole genome shotgun (WGS) entry which is preliminary data.</text>
</comment>
<feature type="non-terminal residue" evidence="2">
    <location>
        <position position="1"/>
    </location>
</feature>
<evidence type="ECO:0000256" key="1">
    <source>
        <dbReference type="SAM" id="MobiDB-lite"/>
    </source>
</evidence>
<reference evidence="2" key="1">
    <citation type="submission" date="2021-03" db="EMBL/GenBank/DDBJ databases">
        <title>Draft genome sequence of rust myrtle Austropuccinia psidii MF-1, a brazilian biotype.</title>
        <authorList>
            <person name="Quecine M.C."/>
            <person name="Pachon D.M.R."/>
            <person name="Bonatelli M.L."/>
            <person name="Correr F.H."/>
            <person name="Franceschini L.M."/>
            <person name="Leite T.F."/>
            <person name="Margarido G.R.A."/>
            <person name="Almeida C.A."/>
            <person name="Ferrarezi J.A."/>
            <person name="Labate C.A."/>
        </authorList>
    </citation>
    <scope>NUCLEOTIDE SEQUENCE</scope>
    <source>
        <strain evidence="2">MF-1</strain>
    </source>
</reference>